<keyword evidence="5" id="KW-1185">Reference proteome</keyword>
<reference evidence="4" key="2">
    <citation type="journal article" date="2022" name="Microb. Genom.">
        <title>A chromosome-scale genome assembly of the tomato pathogen Cladosporium fulvum reveals a compartmentalized genome architecture and the presence of a dispensable chromosome.</title>
        <authorList>
            <person name="Zaccaron A.Z."/>
            <person name="Chen L.H."/>
            <person name="Samaras A."/>
            <person name="Stergiopoulos I."/>
        </authorList>
    </citation>
    <scope>NUCLEOTIDE SEQUENCE</scope>
    <source>
        <strain evidence="4">Race5_Kim</strain>
    </source>
</reference>
<dbReference type="Gene3D" id="3.40.50.720">
    <property type="entry name" value="NAD(P)-binding Rossmann-like Domain"/>
    <property type="match status" value="1"/>
</dbReference>
<evidence type="ECO:0000313" key="4">
    <source>
        <dbReference type="EMBL" id="UJO22898.1"/>
    </source>
</evidence>
<comment type="similarity">
    <text evidence="2">Belongs to the NAD(P)-dependent epimerase/dehydratase family. Dihydroflavonol-4-reductase subfamily.</text>
</comment>
<proteinExistence type="inferred from homology"/>
<evidence type="ECO:0000256" key="1">
    <source>
        <dbReference type="ARBA" id="ARBA00023002"/>
    </source>
</evidence>
<name>A0A9Q8UUG9_PASFU</name>
<dbReference type="PANTHER" id="PTHR10366:SF564">
    <property type="entry name" value="STEROL-4-ALPHA-CARBOXYLATE 3-DEHYDROGENASE, DECARBOXYLATING"/>
    <property type="match status" value="1"/>
</dbReference>
<dbReference type="SUPFAM" id="SSF51735">
    <property type="entry name" value="NAD(P)-binding Rossmann-fold domains"/>
    <property type="match status" value="1"/>
</dbReference>
<evidence type="ECO:0000313" key="5">
    <source>
        <dbReference type="Proteomes" id="UP000756132"/>
    </source>
</evidence>
<dbReference type="GeneID" id="71991652"/>
<dbReference type="InterPro" id="IPR036291">
    <property type="entry name" value="NAD(P)-bd_dom_sf"/>
</dbReference>
<evidence type="ECO:0000256" key="2">
    <source>
        <dbReference type="ARBA" id="ARBA00023445"/>
    </source>
</evidence>
<dbReference type="KEGG" id="ffu:CLAFUR5_11774"/>
<sequence>MAGELVLITGVTGHLGFRALRYALEHGYRVRAAVRSETKAKSVLSNSALVELKANPELSFAVVPDITAPDAYCEAIKDVSYVIHIASPLAMSIEGDDYEAGFIQPAVQGTLRILEAAKKSGTVKRVVITSSSISITPWDVLLAGHYDGVIIAEDRVPTPSGPYSMGLHAYWASKVTALNRAEAWMKEHSPSFDLIHIHPSYIEGRKDAATTVEDLR</sequence>
<dbReference type="Proteomes" id="UP000756132">
    <property type="component" value="Chromosome 10"/>
</dbReference>
<keyword evidence="1" id="KW-0560">Oxidoreductase</keyword>
<protein>
    <submittedName>
        <fullName evidence="4">Ketoreductase CTB6</fullName>
    </submittedName>
</protein>
<dbReference type="AlphaFoldDB" id="A0A9Q8UUG9"/>
<dbReference type="RefSeq" id="XP_047767264.1">
    <property type="nucleotide sequence ID" value="XM_047910922.1"/>
</dbReference>
<dbReference type="OrthoDB" id="2735536at2759"/>
<reference evidence="4" key="1">
    <citation type="submission" date="2021-12" db="EMBL/GenBank/DDBJ databases">
        <authorList>
            <person name="Zaccaron A."/>
            <person name="Stergiopoulos I."/>
        </authorList>
    </citation>
    <scope>NUCLEOTIDE SEQUENCE</scope>
    <source>
        <strain evidence="4">Race5_Kim</strain>
    </source>
</reference>
<evidence type="ECO:0000259" key="3">
    <source>
        <dbReference type="Pfam" id="PF01370"/>
    </source>
</evidence>
<organism evidence="4 5">
    <name type="scientific">Passalora fulva</name>
    <name type="common">Tomato leaf mold</name>
    <name type="synonym">Cladosporium fulvum</name>
    <dbReference type="NCBI Taxonomy" id="5499"/>
    <lineage>
        <taxon>Eukaryota</taxon>
        <taxon>Fungi</taxon>
        <taxon>Dikarya</taxon>
        <taxon>Ascomycota</taxon>
        <taxon>Pezizomycotina</taxon>
        <taxon>Dothideomycetes</taxon>
        <taxon>Dothideomycetidae</taxon>
        <taxon>Mycosphaerellales</taxon>
        <taxon>Mycosphaerellaceae</taxon>
        <taxon>Fulvia</taxon>
    </lineage>
</organism>
<dbReference type="InterPro" id="IPR001509">
    <property type="entry name" value="Epimerase_deHydtase"/>
</dbReference>
<dbReference type="Pfam" id="PF01370">
    <property type="entry name" value="Epimerase"/>
    <property type="match status" value="1"/>
</dbReference>
<gene>
    <name evidence="4" type="ORF">CLAFUR5_11774</name>
</gene>
<accession>A0A9Q8UUG9</accession>
<dbReference type="GO" id="GO:0016616">
    <property type="term" value="F:oxidoreductase activity, acting on the CH-OH group of donors, NAD or NADP as acceptor"/>
    <property type="evidence" value="ECO:0007669"/>
    <property type="project" value="TreeGrafter"/>
</dbReference>
<dbReference type="EMBL" id="CP090172">
    <property type="protein sequence ID" value="UJO22898.1"/>
    <property type="molecule type" value="Genomic_DNA"/>
</dbReference>
<dbReference type="InterPro" id="IPR050425">
    <property type="entry name" value="NAD(P)_dehydrat-like"/>
</dbReference>
<dbReference type="PANTHER" id="PTHR10366">
    <property type="entry name" value="NAD DEPENDENT EPIMERASE/DEHYDRATASE"/>
    <property type="match status" value="1"/>
</dbReference>
<feature type="domain" description="NAD-dependent epimerase/dehydratase" evidence="3">
    <location>
        <begin position="6"/>
        <end position="188"/>
    </location>
</feature>